<dbReference type="GO" id="GO:0008253">
    <property type="term" value="F:5'-nucleotidase activity"/>
    <property type="evidence" value="ECO:0007669"/>
    <property type="project" value="UniProtKB-UniRule"/>
</dbReference>
<dbReference type="GO" id="GO:0000166">
    <property type="term" value="F:nucleotide binding"/>
    <property type="evidence" value="ECO:0007669"/>
    <property type="project" value="UniProtKB-KW"/>
</dbReference>
<comment type="cofactor">
    <cofactor evidence="9">
        <name>a divalent metal cation</name>
        <dbReference type="ChEBI" id="CHEBI:60240"/>
    </cofactor>
    <text evidence="9">Binds 1 divalent metal cation per subunit.</text>
</comment>
<comment type="similarity">
    <text evidence="4 9">Belongs to the SurE nucleotidase family.</text>
</comment>
<dbReference type="GO" id="GO:0005737">
    <property type="term" value="C:cytoplasm"/>
    <property type="evidence" value="ECO:0007669"/>
    <property type="project" value="UniProtKB-SubCell"/>
</dbReference>
<dbReference type="Pfam" id="PF01975">
    <property type="entry name" value="SurE"/>
    <property type="match status" value="1"/>
</dbReference>
<evidence type="ECO:0000256" key="9">
    <source>
        <dbReference type="HAMAP-Rule" id="MF_00060"/>
    </source>
</evidence>
<dbReference type="SUPFAM" id="SSF64167">
    <property type="entry name" value="SurE-like"/>
    <property type="match status" value="1"/>
</dbReference>
<feature type="binding site" evidence="9">
    <location>
        <position position="98"/>
    </location>
    <ligand>
        <name>a divalent metal cation</name>
        <dbReference type="ChEBI" id="CHEBI:60240"/>
    </ligand>
</feature>
<evidence type="ECO:0000256" key="5">
    <source>
        <dbReference type="ARBA" id="ARBA00022490"/>
    </source>
</evidence>
<keyword evidence="6 9" id="KW-0479">Metal-binding</keyword>
<evidence type="ECO:0000256" key="6">
    <source>
        <dbReference type="ARBA" id="ARBA00022723"/>
    </source>
</evidence>
<dbReference type="PANTHER" id="PTHR30457:SF12">
    <property type="entry name" value="5'_3'-NUCLEOTIDASE SURE"/>
    <property type="match status" value="1"/>
</dbReference>
<evidence type="ECO:0000256" key="4">
    <source>
        <dbReference type="ARBA" id="ARBA00011062"/>
    </source>
</evidence>
<dbReference type="EC" id="3.1.3.5" evidence="9"/>
<dbReference type="NCBIfam" id="TIGR00087">
    <property type="entry name" value="surE"/>
    <property type="match status" value="1"/>
</dbReference>
<keyword evidence="12" id="KW-1185">Reference proteome</keyword>
<dbReference type="NCBIfam" id="NF001490">
    <property type="entry name" value="PRK00346.1-4"/>
    <property type="match status" value="1"/>
</dbReference>
<dbReference type="FunFam" id="3.40.1210.10:FF:000001">
    <property type="entry name" value="5'/3'-nucleotidase SurE"/>
    <property type="match status" value="1"/>
</dbReference>
<name>E3CY66_9BACT</name>
<dbReference type="GO" id="GO:0004309">
    <property type="term" value="F:exopolyphosphatase activity"/>
    <property type="evidence" value="ECO:0007669"/>
    <property type="project" value="TreeGrafter"/>
</dbReference>
<reference evidence="11 12" key="1">
    <citation type="journal article" date="2010" name="Stand. Genomic Sci.">
        <title>Non-contiguous finished genome sequence of Aminomonas paucivorans type strain (GLU-3).</title>
        <authorList>
            <person name="Pitluck S."/>
            <person name="Yasawong M."/>
            <person name="Held B."/>
            <person name="Lapidus A."/>
            <person name="Nolan M."/>
            <person name="Copeland A."/>
            <person name="Lucas S."/>
            <person name="Del Rio T.G."/>
            <person name="Tice H."/>
            <person name="Cheng J.F."/>
            <person name="Chertkov O."/>
            <person name="Goodwin L."/>
            <person name="Tapia R."/>
            <person name="Han C."/>
            <person name="Liolios K."/>
            <person name="Ivanova N."/>
            <person name="Mavromatis K."/>
            <person name="Ovchinnikova G."/>
            <person name="Pati A."/>
            <person name="Chen A."/>
            <person name="Palaniappan K."/>
            <person name="Land M."/>
            <person name="Hauser L."/>
            <person name="Chang Y.J."/>
            <person name="Jeffries C.D."/>
            <person name="Pukall R."/>
            <person name="Spring S."/>
            <person name="Rohde M."/>
            <person name="Sikorski J."/>
            <person name="Goker M."/>
            <person name="Woyke T."/>
            <person name="Bristow J."/>
            <person name="Eisen J.A."/>
            <person name="Markowitz V."/>
            <person name="Hugenholtz P."/>
            <person name="Kyrpides N.C."/>
            <person name="Klenk H.P."/>
        </authorList>
    </citation>
    <scope>NUCLEOTIDE SEQUENCE [LARGE SCALE GENOMIC DNA]</scope>
    <source>
        <strain evidence="11 12">DSM 12260</strain>
    </source>
</reference>
<dbReference type="STRING" id="584708.Apau_1173"/>
<dbReference type="InterPro" id="IPR002828">
    <property type="entry name" value="SurE-like_Pase/nucleotidase"/>
</dbReference>
<feature type="binding site" evidence="9">
    <location>
        <position position="40"/>
    </location>
    <ligand>
        <name>a divalent metal cation</name>
        <dbReference type="ChEBI" id="CHEBI:60240"/>
    </ligand>
</feature>
<dbReference type="GO" id="GO:0008254">
    <property type="term" value="F:3'-nucleotidase activity"/>
    <property type="evidence" value="ECO:0007669"/>
    <property type="project" value="TreeGrafter"/>
</dbReference>
<dbReference type="HAMAP" id="MF_00060">
    <property type="entry name" value="SurE"/>
    <property type="match status" value="1"/>
</dbReference>
<dbReference type="eggNOG" id="COG0496">
    <property type="taxonomic scope" value="Bacteria"/>
</dbReference>
<dbReference type="Proteomes" id="UP000005096">
    <property type="component" value="Chromosome"/>
</dbReference>
<evidence type="ECO:0000256" key="3">
    <source>
        <dbReference type="ARBA" id="ARBA00004496"/>
    </source>
</evidence>
<evidence type="ECO:0000313" key="12">
    <source>
        <dbReference type="Proteomes" id="UP000005096"/>
    </source>
</evidence>
<dbReference type="OrthoDB" id="9780815at2"/>
<evidence type="ECO:0000256" key="8">
    <source>
        <dbReference type="ARBA" id="ARBA00022801"/>
    </source>
</evidence>
<dbReference type="PANTHER" id="PTHR30457">
    <property type="entry name" value="5'-NUCLEOTIDASE SURE"/>
    <property type="match status" value="1"/>
</dbReference>
<dbReference type="PaxDb" id="584708-Apau_1173"/>
<dbReference type="InterPro" id="IPR036523">
    <property type="entry name" value="SurE-like_sf"/>
</dbReference>
<dbReference type="AlphaFoldDB" id="E3CY66"/>
<evidence type="ECO:0000259" key="10">
    <source>
        <dbReference type="Pfam" id="PF01975"/>
    </source>
</evidence>
<keyword evidence="8 9" id="KW-0378">Hydrolase</keyword>
<feature type="binding site" evidence="9">
    <location>
        <position position="8"/>
    </location>
    <ligand>
        <name>a divalent metal cation</name>
        <dbReference type="ChEBI" id="CHEBI:60240"/>
    </ligand>
</feature>
<dbReference type="RefSeq" id="WP_006300800.1">
    <property type="nucleotide sequence ID" value="NZ_CM001022.1"/>
</dbReference>
<protein>
    <recommendedName>
        <fullName evidence="9">5'-nucleotidase SurE</fullName>
        <ecNumber evidence="9">3.1.3.5</ecNumber>
    </recommendedName>
    <alternativeName>
        <fullName evidence="9">Nucleoside 5'-monophosphate phosphohydrolase</fullName>
    </alternativeName>
</protein>
<comment type="function">
    <text evidence="9">Nucleotidase that shows phosphatase activity on nucleoside 5'-monophosphates.</text>
</comment>
<comment type="catalytic activity">
    <reaction evidence="1 9">
        <text>a ribonucleoside 5'-phosphate + H2O = a ribonucleoside + phosphate</text>
        <dbReference type="Rhea" id="RHEA:12484"/>
        <dbReference type="ChEBI" id="CHEBI:15377"/>
        <dbReference type="ChEBI" id="CHEBI:18254"/>
        <dbReference type="ChEBI" id="CHEBI:43474"/>
        <dbReference type="ChEBI" id="CHEBI:58043"/>
        <dbReference type="EC" id="3.1.3.5"/>
    </reaction>
</comment>
<comment type="subcellular location">
    <subcellularLocation>
        <location evidence="3 9">Cytoplasm</location>
    </subcellularLocation>
</comment>
<dbReference type="InterPro" id="IPR030048">
    <property type="entry name" value="SurE"/>
</dbReference>
<evidence type="ECO:0000256" key="2">
    <source>
        <dbReference type="ARBA" id="ARBA00001946"/>
    </source>
</evidence>
<dbReference type="HOGENOM" id="CLU_045192_1_2_0"/>
<sequence length="265" mass="28809">MKILLSNDDGVLAPGIQIMTKVLADRGVPALVVAPDRERSSIGHALTLNRPLRLWSLEPGVFPHAVPAYACDGTPSDCVVLGVGELSQDVTLVLSGINRGPNLGDDLTYSGTVSAAMEGLILGYGALAVSLDCRNSDPTAHYSTAATVVLGFLEWMEAHPTEEKILYNINVPNVPLRDLQGVLPTRKGIRQYRDKITRLRDPHGKDCYWIGGFPEDELEEGTDVWAVSRGFASVTPVHMDMTHFDSLREMHRDGFSGLLHPRTAG</sequence>
<organism evidence="11 12">
    <name type="scientific">Aminomonas paucivorans DSM 12260</name>
    <dbReference type="NCBI Taxonomy" id="584708"/>
    <lineage>
        <taxon>Bacteria</taxon>
        <taxon>Thermotogati</taxon>
        <taxon>Synergistota</taxon>
        <taxon>Synergistia</taxon>
        <taxon>Synergistales</taxon>
        <taxon>Synergistaceae</taxon>
        <taxon>Aminomonas</taxon>
    </lineage>
</organism>
<comment type="cofactor">
    <cofactor evidence="2">
        <name>Mg(2+)</name>
        <dbReference type="ChEBI" id="CHEBI:18420"/>
    </cofactor>
</comment>
<evidence type="ECO:0000256" key="7">
    <source>
        <dbReference type="ARBA" id="ARBA00022741"/>
    </source>
</evidence>
<evidence type="ECO:0000313" key="11">
    <source>
        <dbReference type="EMBL" id="EFQ23599.1"/>
    </source>
</evidence>
<gene>
    <name evidence="9" type="primary">surE</name>
    <name evidence="11" type="ORF">Apau_1173</name>
</gene>
<feature type="binding site" evidence="9">
    <location>
        <position position="9"/>
    </location>
    <ligand>
        <name>a divalent metal cation</name>
        <dbReference type="ChEBI" id="CHEBI:60240"/>
    </ligand>
</feature>
<evidence type="ECO:0000256" key="1">
    <source>
        <dbReference type="ARBA" id="ARBA00000815"/>
    </source>
</evidence>
<keyword evidence="5 9" id="KW-0963">Cytoplasm</keyword>
<accession>E3CY66</accession>
<dbReference type="Gene3D" id="3.40.1210.10">
    <property type="entry name" value="Survival protein SurE-like phosphatase/nucleotidase"/>
    <property type="match status" value="1"/>
</dbReference>
<dbReference type="GO" id="GO:0046872">
    <property type="term" value="F:metal ion binding"/>
    <property type="evidence" value="ECO:0007669"/>
    <property type="project" value="UniProtKB-UniRule"/>
</dbReference>
<dbReference type="EMBL" id="CM001022">
    <property type="protein sequence ID" value="EFQ23599.1"/>
    <property type="molecule type" value="Genomic_DNA"/>
</dbReference>
<keyword evidence="7 9" id="KW-0547">Nucleotide-binding</keyword>
<proteinExistence type="inferred from homology"/>
<feature type="domain" description="Survival protein SurE-like phosphatase/nucleotidase" evidence="10">
    <location>
        <begin position="3"/>
        <end position="193"/>
    </location>
</feature>